<organism evidence="2 3">
    <name type="scientific">Tenacibaculum todarodis</name>
    <dbReference type="NCBI Taxonomy" id="1850252"/>
    <lineage>
        <taxon>Bacteria</taxon>
        <taxon>Pseudomonadati</taxon>
        <taxon>Bacteroidota</taxon>
        <taxon>Flavobacteriia</taxon>
        <taxon>Flavobacteriales</taxon>
        <taxon>Flavobacteriaceae</taxon>
        <taxon>Tenacibaculum</taxon>
    </lineage>
</organism>
<reference evidence="2 3" key="1">
    <citation type="submission" date="2016-11" db="EMBL/GenBank/DDBJ databases">
        <title>Tenacibaculum sp. LPB0136, isolated from marine environment.</title>
        <authorList>
            <person name="Kim E."/>
            <person name="Yi H."/>
        </authorList>
    </citation>
    <scope>NUCLEOTIDE SEQUENCE [LARGE SCALE GENOMIC DNA]</scope>
    <source>
        <strain evidence="2 3">LPB0136</strain>
    </source>
</reference>
<dbReference type="STRING" id="1850252.LPB136_07455"/>
<dbReference type="RefSeq" id="WP_072555573.1">
    <property type="nucleotide sequence ID" value="NZ_CP018155.1"/>
</dbReference>
<evidence type="ECO:0000313" key="3">
    <source>
        <dbReference type="Proteomes" id="UP000181898"/>
    </source>
</evidence>
<dbReference type="KEGG" id="ten:LPB136_07455"/>
<dbReference type="InterPro" id="IPR009325">
    <property type="entry name" value="DUF983"/>
</dbReference>
<proteinExistence type="predicted"/>
<feature type="transmembrane region" description="Helical" evidence="1">
    <location>
        <begin position="91"/>
        <end position="118"/>
    </location>
</feature>
<accession>A0A1L3JJ74</accession>
<name>A0A1L3JJ74_9FLAO</name>
<evidence type="ECO:0000313" key="2">
    <source>
        <dbReference type="EMBL" id="APG65190.1"/>
    </source>
</evidence>
<dbReference type="OrthoDB" id="9790326at2"/>
<dbReference type="Pfam" id="PF06170">
    <property type="entry name" value="DUF983"/>
    <property type="match status" value="1"/>
</dbReference>
<evidence type="ECO:0000256" key="1">
    <source>
        <dbReference type="SAM" id="Phobius"/>
    </source>
</evidence>
<keyword evidence="1" id="KW-0812">Transmembrane</keyword>
<keyword evidence="1" id="KW-0472">Membrane</keyword>
<sequence>MFKKGTKLYSIFTGKCPHCHEGKFFKYPFTIKPSKILKIYDNCEVCNQKYMLEPSFYYGAMYVNYGLSVATFVAVFIIAKVLLGLTILESFIAIIIVSILLTPFCLRLSRIIWINIFVHYKKKK</sequence>
<keyword evidence="1" id="KW-1133">Transmembrane helix</keyword>
<dbReference type="Proteomes" id="UP000181898">
    <property type="component" value="Chromosome"/>
</dbReference>
<keyword evidence="3" id="KW-1185">Reference proteome</keyword>
<gene>
    <name evidence="2" type="ORF">LPB136_07455</name>
</gene>
<dbReference type="AlphaFoldDB" id="A0A1L3JJ74"/>
<dbReference type="EMBL" id="CP018155">
    <property type="protein sequence ID" value="APG65190.1"/>
    <property type="molecule type" value="Genomic_DNA"/>
</dbReference>
<feature type="transmembrane region" description="Helical" evidence="1">
    <location>
        <begin position="56"/>
        <end position="79"/>
    </location>
</feature>
<protein>
    <submittedName>
        <fullName evidence="2">DUF983 domain-containing protein</fullName>
    </submittedName>
</protein>